<evidence type="ECO:0000313" key="3">
    <source>
        <dbReference type="EMBL" id="KUK36226.1"/>
    </source>
</evidence>
<comment type="caution">
    <text evidence="3">The sequence shown here is derived from an EMBL/GenBank/DDBJ whole genome shotgun (WGS) entry which is preliminary data.</text>
</comment>
<dbReference type="GO" id="GO:0009254">
    <property type="term" value="P:peptidoglycan turnover"/>
    <property type="evidence" value="ECO:0007669"/>
    <property type="project" value="InterPro"/>
</dbReference>
<dbReference type="Proteomes" id="UP000053326">
    <property type="component" value="Unassembled WGS sequence"/>
</dbReference>
<dbReference type="PROSITE" id="PS51109">
    <property type="entry name" value="G5"/>
    <property type="match status" value="1"/>
</dbReference>
<dbReference type="Gene3D" id="2.20.230.10">
    <property type="entry name" value="Resuscitation-promoting factor rpfb"/>
    <property type="match status" value="1"/>
</dbReference>
<dbReference type="InterPro" id="IPR011098">
    <property type="entry name" value="G5_dom"/>
</dbReference>
<evidence type="ECO:0000259" key="2">
    <source>
        <dbReference type="PROSITE" id="PS51109"/>
    </source>
</evidence>
<dbReference type="PANTHER" id="PTHR39160:SF4">
    <property type="entry name" value="RESUSCITATION-PROMOTING FACTOR RPFB"/>
    <property type="match status" value="1"/>
</dbReference>
<organism evidence="3 4">
    <name type="scientific">Thermacetogenium phaeum</name>
    <dbReference type="NCBI Taxonomy" id="85874"/>
    <lineage>
        <taxon>Bacteria</taxon>
        <taxon>Bacillati</taxon>
        <taxon>Bacillota</taxon>
        <taxon>Clostridia</taxon>
        <taxon>Thermoanaerobacterales</taxon>
        <taxon>Thermoanaerobacteraceae</taxon>
        <taxon>Thermacetogenium</taxon>
    </lineage>
</organism>
<dbReference type="EMBL" id="LGFO01000137">
    <property type="protein sequence ID" value="KUK36226.1"/>
    <property type="molecule type" value="Genomic_DNA"/>
</dbReference>
<dbReference type="GO" id="GO:0004553">
    <property type="term" value="F:hydrolase activity, hydrolyzing O-glycosyl compounds"/>
    <property type="evidence" value="ECO:0007669"/>
    <property type="project" value="InterPro"/>
</dbReference>
<dbReference type="InterPro" id="IPR051933">
    <property type="entry name" value="Resuscitation_pf_RpfB"/>
</dbReference>
<dbReference type="AlphaFoldDB" id="A0A101FFU5"/>
<evidence type="ECO:0000256" key="1">
    <source>
        <dbReference type="ARBA" id="ARBA00022729"/>
    </source>
</evidence>
<dbReference type="InterPro" id="IPR010611">
    <property type="entry name" value="3D_dom"/>
</dbReference>
<dbReference type="Gene3D" id="2.40.40.10">
    <property type="entry name" value="RlpA-like domain"/>
    <property type="match status" value="1"/>
</dbReference>
<dbReference type="SMART" id="SM01208">
    <property type="entry name" value="G5"/>
    <property type="match status" value="1"/>
</dbReference>
<sequence length="327" mass="35930">MTLVEFIDFGYVRKRKRRFGWRRHAAAVLALVFLFLGAGRLGLVPRAAYGAMWQGFRTEPASSEGKKAVQIAVGYRKGSGFFLQAFEDTPVRVHVDGTTVITRANLPPLEDILQNAGVELGANDRAEARIATGEGKIPEIEVIRVRNRIVTEKEPIPYPVKKVRDPRLEVGKTRLRAAGREGILLQKFEITTENGVVVEKRALGSEVLREPEPRVIAYGTKPPQGVERVASRGAPPEGARRVLQMVATAYTHTGRPTASGVMPYVGGVAVDPRVIPLGTRLYVEGYGLARAVDTGGLIKGNRIDVFLETAEECYAWGKRTVNVYILD</sequence>
<evidence type="ECO:0000313" key="4">
    <source>
        <dbReference type="Proteomes" id="UP000053326"/>
    </source>
</evidence>
<feature type="domain" description="G5" evidence="2">
    <location>
        <begin position="142"/>
        <end position="222"/>
    </location>
</feature>
<dbReference type="PATRIC" id="fig|85874.4.peg.481"/>
<accession>A0A101FFU5</accession>
<dbReference type="CDD" id="cd22786">
    <property type="entry name" value="DPBB_YuiC-like"/>
    <property type="match status" value="1"/>
</dbReference>
<dbReference type="Pfam" id="PF07501">
    <property type="entry name" value="G5"/>
    <property type="match status" value="1"/>
</dbReference>
<gene>
    <name evidence="3" type="ORF">XD66_1069</name>
</gene>
<dbReference type="InterPro" id="IPR036908">
    <property type="entry name" value="RlpA-like_sf"/>
</dbReference>
<dbReference type="GO" id="GO:0019867">
    <property type="term" value="C:outer membrane"/>
    <property type="evidence" value="ECO:0007669"/>
    <property type="project" value="InterPro"/>
</dbReference>
<protein>
    <recommendedName>
        <fullName evidence="2">G5 domain-containing protein</fullName>
    </recommendedName>
</protein>
<name>A0A101FFU5_9THEO</name>
<dbReference type="PANTHER" id="PTHR39160">
    <property type="entry name" value="CELL WALL-BINDING PROTEIN YOCH"/>
    <property type="match status" value="1"/>
</dbReference>
<dbReference type="Pfam" id="PF06725">
    <property type="entry name" value="3D"/>
    <property type="match status" value="1"/>
</dbReference>
<proteinExistence type="predicted"/>
<dbReference type="SUPFAM" id="SSF50685">
    <property type="entry name" value="Barwin-like endoglucanases"/>
    <property type="match status" value="1"/>
</dbReference>
<reference evidence="4" key="1">
    <citation type="journal article" date="2015" name="MBio">
        <title>Genome-Resolved Metagenomic Analysis Reveals Roles for Candidate Phyla and Other Microbial Community Members in Biogeochemical Transformations in Oil Reservoirs.</title>
        <authorList>
            <person name="Hu P."/>
            <person name="Tom L."/>
            <person name="Singh A."/>
            <person name="Thomas B.C."/>
            <person name="Baker B.J."/>
            <person name="Piceno Y.M."/>
            <person name="Andersen G.L."/>
            <person name="Banfield J.F."/>
        </authorList>
    </citation>
    <scope>NUCLEOTIDE SEQUENCE [LARGE SCALE GENOMIC DNA]</scope>
</reference>
<keyword evidence="1" id="KW-0732">Signal</keyword>